<dbReference type="RefSeq" id="WP_175310754.1">
    <property type="nucleotide sequence ID" value="NZ_CBCRYR010000030.1"/>
</dbReference>
<dbReference type="Proteomes" id="UP000536441">
    <property type="component" value="Unassembled WGS sequence"/>
</dbReference>
<reference evidence="1 2" key="1">
    <citation type="submission" date="2020-05" db="EMBL/GenBank/DDBJ databases">
        <title>Genome Sequencing of Type Strains.</title>
        <authorList>
            <person name="Lemaire J.F."/>
            <person name="Inderbitzin P."/>
            <person name="Gregorio O.A."/>
            <person name="Collins S.B."/>
            <person name="Wespe N."/>
            <person name="Knight-Connoni V."/>
        </authorList>
    </citation>
    <scope>NUCLEOTIDE SEQUENCE [LARGE SCALE GENOMIC DNA]</scope>
    <source>
        <strain evidence="1 2">DSM 100049</strain>
    </source>
</reference>
<dbReference type="Pfam" id="PF06147">
    <property type="entry name" value="DUF968"/>
    <property type="match status" value="1"/>
</dbReference>
<name>A0A7Y6B204_9SPHN</name>
<dbReference type="InterPro" id="IPR010373">
    <property type="entry name" value="DUF968"/>
</dbReference>
<dbReference type="AlphaFoldDB" id="A0A7Y6B204"/>
<gene>
    <name evidence="1" type="ORF">HP438_03160</name>
</gene>
<organism evidence="1 2">
    <name type="scientific">Sphingomonas zeae</name>
    <dbReference type="NCBI Taxonomy" id="1646122"/>
    <lineage>
        <taxon>Bacteria</taxon>
        <taxon>Pseudomonadati</taxon>
        <taxon>Pseudomonadota</taxon>
        <taxon>Alphaproteobacteria</taxon>
        <taxon>Sphingomonadales</taxon>
        <taxon>Sphingomonadaceae</taxon>
        <taxon>Sphingomonas</taxon>
    </lineage>
</organism>
<evidence type="ECO:0000313" key="2">
    <source>
        <dbReference type="Proteomes" id="UP000536441"/>
    </source>
</evidence>
<protein>
    <submittedName>
        <fullName evidence="1">DUF968 domain-containing protein</fullName>
    </submittedName>
</protein>
<comment type="caution">
    <text evidence="1">The sequence shown here is derived from an EMBL/GenBank/DDBJ whole genome shotgun (WGS) entry which is preliminary data.</text>
</comment>
<sequence>MKSAKADAGLRCRQHLQWIRGHVCAVCGTRGDEANKIEAAHVRRAANSGVSIKPSDAYTVPLCAACHRESHRGEKSFEAKNNVDLMAIAQGLYRKSPHRLNLADPWGA</sequence>
<dbReference type="EMBL" id="JABMCH010000050">
    <property type="protein sequence ID" value="NUU45974.1"/>
    <property type="molecule type" value="Genomic_DNA"/>
</dbReference>
<keyword evidence="2" id="KW-1185">Reference proteome</keyword>
<dbReference type="Gene3D" id="3.30.50.20">
    <property type="entry name" value="prophage-derive protein ybcO"/>
    <property type="match status" value="1"/>
</dbReference>
<proteinExistence type="predicted"/>
<accession>A0A7Y6B204</accession>
<evidence type="ECO:0000313" key="1">
    <source>
        <dbReference type="EMBL" id="NUU45974.1"/>
    </source>
</evidence>